<keyword evidence="1" id="KW-1133">Transmembrane helix</keyword>
<proteinExistence type="predicted"/>
<feature type="transmembrane region" description="Helical" evidence="1">
    <location>
        <begin position="336"/>
        <end position="355"/>
    </location>
</feature>
<dbReference type="Pfam" id="PF05940">
    <property type="entry name" value="NnrS"/>
    <property type="match status" value="1"/>
</dbReference>
<evidence type="ECO:0000256" key="1">
    <source>
        <dbReference type="SAM" id="Phobius"/>
    </source>
</evidence>
<feature type="transmembrane region" description="Helical" evidence="1">
    <location>
        <begin position="367"/>
        <end position="387"/>
    </location>
</feature>
<protein>
    <submittedName>
        <fullName evidence="2">NnrS family protein</fullName>
    </submittedName>
</protein>
<feature type="transmembrane region" description="Helical" evidence="1">
    <location>
        <begin position="301"/>
        <end position="324"/>
    </location>
</feature>
<dbReference type="InterPro" id="IPR010266">
    <property type="entry name" value="NnrS"/>
</dbReference>
<dbReference type="AlphaFoldDB" id="A0A318DBL8"/>
<comment type="caution">
    <text evidence="2">The sequence shown here is derived from an EMBL/GenBank/DDBJ whole genome shotgun (WGS) entry which is preliminary data.</text>
</comment>
<gene>
    <name evidence="2" type="ORF">DL796_01595</name>
</gene>
<keyword evidence="1" id="KW-0812">Transmembrane</keyword>
<evidence type="ECO:0000313" key="2">
    <source>
        <dbReference type="EMBL" id="PXF64634.1"/>
    </source>
</evidence>
<feature type="transmembrane region" description="Helical" evidence="1">
    <location>
        <begin position="275"/>
        <end position="295"/>
    </location>
</feature>
<reference evidence="2 3" key="1">
    <citation type="submission" date="2018-05" db="EMBL/GenBank/DDBJ databases">
        <title>Kangiella spongicola genome sequence.</title>
        <authorList>
            <person name="Maclea K.S."/>
            <person name="Goen A.E."/>
            <person name="Kelley C."/>
            <person name="Underriner A."/>
            <person name="Silverwood T."/>
            <person name="Trachtenberg A.M."/>
        </authorList>
    </citation>
    <scope>NUCLEOTIDE SEQUENCE [LARGE SCALE GENOMIC DNA]</scope>
    <source>
        <strain evidence="2 3">ATCC BAA-2076</strain>
    </source>
</reference>
<dbReference type="EMBL" id="QICH01000001">
    <property type="protein sequence ID" value="PXF64634.1"/>
    <property type="molecule type" value="Genomic_DNA"/>
</dbReference>
<feature type="transmembrane region" description="Helical" evidence="1">
    <location>
        <begin position="183"/>
        <end position="206"/>
    </location>
</feature>
<evidence type="ECO:0000313" key="3">
    <source>
        <dbReference type="Proteomes" id="UP000247689"/>
    </source>
</evidence>
<keyword evidence="1" id="KW-0472">Membrane</keyword>
<dbReference type="OrthoDB" id="9770040at2"/>
<dbReference type="Proteomes" id="UP000247689">
    <property type="component" value="Unassembled WGS sequence"/>
</dbReference>
<feature type="transmembrane region" description="Helical" evidence="1">
    <location>
        <begin position="69"/>
        <end position="88"/>
    </location>
</feature>
<feature type="transmembrane region" description="Helical" evidence="1">
    <location>
        <begin position="21"/>
        <end position="49"/>
    </location>
</feature>
<accession>A0A318DBL8</accession>
<feature type="transmembrane region" description="Helical" evidence="1">
    <location>
        <begin position="100"/>
        <end position="117"/>
    </location>
</feature>
<feature type="transmembrane region" description="Helical" evidence="1">
    <location>
        <begin position="123"/>
        <end position="145"/>
    </location>
</feature>
<organism evidence="2 3">
    <name type="scientific">Kangiella spongicola</name>
    <dbReference type="NCBI Taxonomy" id="796379"/>
    <lineage>
        <taxon>Bacteria</taxon>
        <taxon>Pseudomonadati</taxon>
        <taxon>Pseudomonadota</taxon>
        <taxon>Gammaproteobacteria</taxon>
        <taxon>Kangiellales</taxon>
        <taxon>Kangiellaceae</taxon>
        <taxon>Kangiella</taxon>
    </lineage>
</organism>
<keyword evidence="3" id="KW-1185">Reference proteome</keyword>
<feature type="transmembrane region" description="Helical" evidence="1">
    <location>
        <begin position="152"/>
        <end position="171"/>
    </location>
</feature>
<feature type="transmembrane region" description="Helical" evidence="1">
    <location>
        <begin position="246"/>
        <end position="263"/>
    </location>
</feature>
<feature type="transmembrane region" description="Helical" evidence="1">
    <location>
        <begin position="218"/>
        <end position="240"/>
    </location>
</feature>
<sequence length="403" mass="44274">MTKLSADGFIREPEPKQPGFAFFNLAFRPMFLLGSAFSVVSILLWVFSFNGYFVFEPYGGSYWWHMHEMLFGFVAAIMAGFLLTAVQTWTQVPSIKGKPLMALVLLWLAGRVLMLFPDIASPVINAIVDSLFLPAAIIALAIPILKVRQWPNLVFVPVLTLMAIANIVMHIQAQTGGAIQQVAYFTVLLITLVMCILGGRVFPMFTANGTQTQRVPSIAWLELFSITSVLLCVLLATGWIPVGETITAVVFIVAGVTNFIRAFRWRIWVTFGTPLVWPLHISYWALSIGLVLVGLAQVVDIITMSQAIHTITVGAMGLMILAMVSRVSLGHTGRNIAVGAVMNFAFILLALSLLVRVLMPSLLSSHYILLMLVAGVMWAVAYTLFVIKYTAILSKPRIDGRPG</sequence>
<name>A0A318DBL8_9GAMM</name>